<evidence type="ECO:0000313" key="6">
    <source>
        <dbReference type="EMBL" id="RAZ76309.1"/>
    </source>
</evidence>
<comment type="caution">
    <text evidence="6">The sequence shown here is derived from an EMBL/GenBank/DDBJ whole genome shotgun (WGS) entry which is preliminary data.</text>
</comment>
<dbReference type="InterPro" id="IPR018060">
    <property type="entry name" value="HTH_AraC"/>
</dbReference>
<dbReference type="RefSeq" id="WP_112128316.1">
    <property type="nucleotide sequence ID" value="NZ_QMBQ01000004.1"/>
</dbReference>
<evidence type="ECO:0000256" key="4">
    <source>
        <dbReference type="ARBA" id="ARBA00023163"/>
    </source>
</evidence>
<gene>
    <name evidence="6" type="ORF">DPM35_16570</name>
</gene>
<keyword evidence="1" id="KW-0805">Transcription regulation</keyword>
<dbReference type="AlphaFoldDB" id="A0A330GRG5"/>
<dbReference type="InterPro" id="IPR018062">
    <property type="entry name" value="HTH_AraC-typ_CS"/>
</dbReference>
<evidence type="ECO:0000256" key="2">
    <source>
        <dbReference type="ARBA" id="ARBA00023125"/>
    </source>
</evidence>
<keyword evidence="7" id="KW-1185">Reference proteome</keyword>
<feature type="domain" description="HTH araC/xylS-type" evidence="5">
    <location>
        <begin position="185"/>
        <end position="282"/>
    </location>
</feature>
<dbReference type="Gene3D" id="1.10.10.60">
    <property type="entry name" value="Homeodomain-like"/>
    <property type="match status" value="1"/>
</dbReference>
<protein>
    <submittedName>
        <fullName evidence="6">AraC family transcriptional regulator</fullName>
    </submittedName>
</protein>
<dbReference type="PRINTS" id="PR00032">
    <property type="entry name" value="HTHARAC"/>
</dbReference>
<dbReference type="SUPFAM" id="SSF46689">
    <property type="entry name" value="Homeodomain-like"/>
    <property type="match status" value="2"/>
</dbReference>
<dbReference type="Proteomes" id="UP000251956">
    <property type="component" value="Unassembled WGS sequence"/>
</dbReference>
<keyword evidence="4" id="KW-0804">Transcription</keyword>
<dbReference type="GO" id="GO:0043565">
    <property type="term" value="F:sequence-specific DNA binding"/>
    <property type="evidence" value="ECO:0007669"/>
    <property type="project" value="InterPro"/>
</dbReference>
<dbReference type="InterPro" id="IPR009057">
    <property type="entry name" value="Homeodomain-like_sf"/>
</dbReference>
<reference evidence="6 7" key="2">
    <citation type="submission" date="2018-07" db="EMBL/GenBank/DDBJ databases">
        <title>Diversity of Mesorhizobium strains in Brazil.</title>
        <authorList>
            <person name="Helene L.C.F."/>
            <person name="Dall'Agnol R."/>
            <person name="Delamuta J.R.M."/>
            <person name="Hungria M."/>
        </authorList>
    </citation>
    <scope>NUCLEOTIDE SEQUENCE [LARGE SCALE GENOMIC DNA]</scope>
    <source>
        <strain evidence="6 7">CNPSo 3140</strain>
    </source>
</reference>
<proteinExistence type="predicted"/>
<evidence type="ECO:0000256" key="3">
    <source>
        <dbReference type="ARBA" id="ARBA00023159"/>
    </source>
</evidence>
<dbReference type="PANTHER" id="PTHR46796:SF2">
    <property type="entry name" value="TRANSCRIPTIONAL REGULATORY PROTEIN"/>
    <property type="match status" value="1"/>
</dbReference>
<dbReference type="InterPro" id="IPR003313">
    <property type="entry name" value="AraC-bd"/>
</dbReference>
<name>A0A330GRG5_9HYPH</name>
<evidence type="ECO:0000259" key="5">
    <source>
        <dbReference type="PROSITE" id="PS01124"/>
    </source>
</evidence>
<accession>A0A330GRG5</accession>
<keyword evidence="2" id="KW-0238">DNA-binding</keyword>
<dbReference type="PROSITE" id="PS00041">
    <property type="entry name" value="HTH_ARAC_FAMILY_1"/>
    <property type="match status" value="1"/>
</dbReference>
<dbReference type="InterPro" id="IPR020449">
    <property type="entry name" value="Tscrpt_reg_AraC-type_HTH"/>
</dbReference>
<dbReference type="Pfam" id="PF02311">
    <property type="entry name" value="AraC_binding"/>
    <property type="match status" value="1"/>
</dbReference>
<dbReference type="PROSITE" id="PS01124">
    <property type="entry name" value="HTH_ARAC_FAMILY_2"/>
    <property type="match status" value="1"/>
</dbReference>
<evidence type="ECO:0000313" key="7">
    <source>
        <dbReference type="Proteomes" id="UP000251956"/>
    </source>
</evidence>
<dbReference type="SUPFAM" id="SSF51215">
    <property type="entry name" value="Regulatory protein AraC"/>
    <property type="match status" value="1"/>
</dbReference>
<reference evidence="7" key="1">
    <citation type="submission" date="2018-06" db="EMBL/GenBank/DDBJ databases">
        <authorList>
            <person name="Helene L.C."/>
            <person name="Dall'Agnol R."/>
            <person name="Delamuta J.R."/>
            <person name="Hungria M."/>
        </authorList>
    </citation>
    <scope>NUCLEOTIDE SEQUENCE [LARGE SCALE GENOMIC DNA]</scope>
    <source>
        <strain evidence="7">CNPSo 3140</strain>
    </source>
</reference>
<organism evidence="6 7">
    <name type="scientific">Mesorhizobium atlanticum</name>
    <dbReference type="NCBI Taxonomy" id="2233532"/>
    <lineage>
        <taxon>Bacteria</taxon>
        <taxon>Pseudomonadati</taxon>
        <taxon>Pseudomonadota</taxon>
        <taxon>Alphaproteobacteria</taxon>
        <taxon>Hyphomicrobiales</taxon>
        <taxon>Phyllobacteriaceae</taxon>
        <taxon>Mesorhizobium</taxon>
    </lineage>
</organism>
<dbReference type="InterPro" id="IPR037923">
    <property type="entry name" value="HTH-like"/>
</dbReference>
<dbReference type="GO" id="GO:0003700">
    <property type="term" value="F:DNA-binding transcription factor activity"/>
    <property type="evidence" value="ECO:0007669"/>
    <property type="project" value="InterPro"/>
</dbReference>
<dbReference type="SMART" id="SM00342">
    <property type="entry name" value="HTH_ARAC"/>
    <property type="match status" value="1"/>
</dbReference>
<dbReference type="InterPro" id="IPR050204">
    <property type="entry name" value="AraC_XylS_family_regulators"/>
</dbReference>
<dbReference type="EMBL" id="QMBQ01000004">
    <property type="protein sequence ID" value="RAZ76309.1"/>
    <property type="molecule type" value="Genomic_DNA"/>
</dbReference>
<sequence>MAQALGAEAKQGLERSCADGANGDRIVSAPGGLGLERIEARFHGNAFEPHRHDTYAIGVTLQGVQRFHYRGALQHSLPGQAIVLHPDELHDGGAGTEDGLRYRILYLEPSLLLDCLDGEPLPFVRDAVVDDPALRDTLLSALAPLDEELGDLFVADFVAQLAQQLRRHAGKPAKSTGRTAWRAAALARDYLAENAERPVRSDELEAITGLDRYQLSRHFRATYSTSPHRFLLMRRLQRARRMIAEGEPLAEIAAGAGFSDQSHFNRHFKKAFGMTPGRWATLVQSATRSVVAQPRDAR</sequence>
<evidence type="ECO:0000256" key="1">
    <source>
        <dbReference type="ARBA" id="ARBA00023015"/>
    </source>
</evidence>
<dbReference type="Pfam" id="PF12833">
    <property type="entry name" value="HTH_18"/>
    <property type="match status" value="1"/>
</dbReference>
<keyword evidence="3" id="KW-0010">Activator</keyword>
<dbReference type="PANTHER" id="PTHR46796">
    <property type="entry name" value="HTH-TYPE TRANSCRIPTIONAL ACTIVATOR RHAS-RELATED"/>
    <property type="match status" value="1"/>
</dbReference>
<dbReference type="OrthoDB" id="9809338at2"/>